<dbReference type="Pfam" id="PF00657">
    <property type="entry name" value="Lipase_GDSL"/>
    <property type="match status" value="1"/>
</dbReference>
<dbReference type="OrthoDB" id="2141316at2759"/>
<reference evidence="4" key="1">
    <citation type="journal article" date="2020" name="Stud. Mycol.">
        <title>101 Dothideomycetes genomes: a test case for predicting lifestyles and emergence of pathogens.</title>
        <authorList>
            <person name="Haridas S."/>
            <person name="Albert R."/>
            <person name="Binder M."/>
            <person name="Bloem J."/>
            <person name="Labutti K."/>
            <person name="Salamov A."/>
            <person name="Andreopoulos B."/>
            <person name="Baker S."/>
            <person name="Barry K."/>
            <person name="Bills G."/>
            <person name="Bluhm B."/>
            <person name="Cannon C."/>
            <person name="Castanera R."/>
            <person name="Culley D."/>
            <person name="Daum C."/>
            <person name="Ezra D."/>
            <person name="Gonzalez J."/>
            <person name="Henrissat B."/>
            <person name="Kuo A."/>
            <person name="Liang C."/>
            <person name="Lipzen A."/>
            <person name="Lutzoni F."/>
            <person name="Magnuson J."/>
            <person name="Mondo S."/>
            <person name="Nolan M."/>
            <person name="Ohm R."/>
            <person name="Pangilinan J."/>
            <person name="Park H.-J."/>
            <person name="Ramirez L."/>
            <person name="Alfaro M."/>
            <person name="Sun H."/>
            <person name="Tritt A."/>
            <person name="Yoshinaga Y."/>
            <person name="Zwiers L.-H."/>
            <person name="Turgeon B."/>
            <person name="Goodwin S."/>
            <person name="Spatafora J."/>
            <person name="Crous P."/>
            <person name="Grigoriev I."/>
        </authorList>
    </citation>
    <scope>NUCLEOTIDE SEQUENCE</scope>
    <source>
        <strain evidence="4">Tuck. ex Michener</strain>
    </source>
</reference>
<dbReference type="Gene3D" id="3.40.50.1110">
    <property type="entry name" value="SGNH hydrolase"/>
    <property type="match status" value="1"/>
</dbReference>
<dbReference type="EMBL" id="ML991784">
    <property type="protein sequence ID" value="KAF2236549.1"/>
    <property type="molecule type" value="Genomic_DNA"/>
</dbReference>
<dbReference type="InterPro" id="IPR037459">
    <property type="entry name" value="RhgT-like"/>
</dbReference>
<evidence type="ECO:0000313" key="4">
    <source>
        <dbReference type="EMBL" id="KAF2236549.1"/>
    </source>
</evidence>
<keyword evidence="3" id="KW-0732">Signal</keyword>
<dbReference type="PANTHER" id="PTHR43695:SF1">
    <property type="entry name" value="RHAMNOGALACTURONAN ACETYLESTERASE"/>
    <property type="match status" value="1"/>
</dbReference>
<evidence type="ECO:0000313" key="5">
    <source>
        <dbReference type="Proteomes" id="UP000800092"/>
    </source>
</evidence>
<dbReference type="SUPFAM" id="SSF52266">
    <property type="entry name" value="SGNH hydrolase"/>
    <property type="match status" value="1"/>
</dbReference>
<keyword evidence="2" id="KW-0378">Hydrolase</keyword>
<dbReference type="PANTHER" id="PTHR43695">
    <property type="entry name" value="PUTATIVE (AFU_ORTHOLOGUE AFUA_2G17250)-RELATED"/>
    <property type="match status" value="1"/>
</dbReference>
<accession>A0A6A6HFB3</accession>
<protein>
    <submittedName>
        <fullName evidence="4">Carbohydrate esterase family 12 protein</fullName>
    </submittedName>
</protein>
<gene>
    <name evidence="4" type="ORF">EV356DRAFT_522296</name>
</gene>
<evidence type="ECO:0000256" key="1">
    <source>
        <dbReference type="ARBA" id="ARBA00008668"/>
    </source>
</evidence>
<feature type="chain" id="PRO_5025486275" evidence="3">
    <location>
        <begin position="19"/>
        <end position="260"/>
    </location>
</feature>
<keyword evidence="5" id="KW-1185">Reference proteome</keyword>
<dbReference type="Proteomes" id="UP000800092">
    <property type="component" value="Unassembled WGS sequence"/>
</dbReference>
<organism evidence="4 5">
    <name type="scientific">Viridothelium virens</name>
    <name type="common">Speckled blister lichen</name>
    <name type="synonym">Trypethelium virens</name>
    <dbReference type="NCBI Taxonomy" id="1048519"/>
    <lineage>
        <taxon>Eukaryota</taxon>
        <taxon>Fungi</taxon>
        <taxon>Dikarya</taxon>
        <taxon>Ascomycota</taxon>
        <taxon>Pezizomycotina</taxon>
        <taxon>Dothideomycetes</taxon>
        <taxon>Dothideomycetes incertae sedis</taxon>
        <taxon>Trypetheliales</taxon>
        <taxon>Trypetheliaceae</taxon>
        <taxon>Viridothelium</taxon>
    </lineage>
</organism>
<sequence>MGLRNLVALSALLEAALAGPTVYLAGDSTMAKGGDGAGTNTDGWGQYLGYSLDIPVVNNAIAGRSARSFWEEGRFQSIANNVVSGDFVVIEFGHNDGGSLTPTDNGRSDCPGEAAQTCTSTYNGKTDTVYTFNHYLEEASQLYSAKGAHVIISSQTPDNPWETGTFNGAASRFVQYANDTAATLGTSVASYVNHFGYVSARFKSLGATVVDGYYPVDHTHTSTAGANTVSQAFVKGVVCGGSYLSAHVKNATSTIPGSCL</sequence>
<dbReference type="GO" id="GO:0016788">
    <property type="term" value="F:hydrolase activity, acting on ester bonds"/>
    <property type="evidence" value="ECO:0007669"/>
    <property type="project" value="InterPro"/>
</dbReference>
<evidence type="ECO:0000256" key="2">
    <source>
        <dbReference type="ARBA" id="ARBA00022801"/>
    </source>
</evidence>
<dbReference type="InterPro" id="IPR001087">
    <property type="entry name" value="GDSL"/>
</dbReference>
<name>A0A6A6HFB3_VIRVR</name>
<feature type="signal peptide" evidence="3">
    <location>
        <begin position="1"/>
        <end position="18"/>
    </location>
</feature>
<proteinExistence type="inferred from homology"/>
<dbReference type="AlphaFoldDB" id="A0A6A6HFB3"/>
<evidence type="ECO:0000256" key="3">
    <source>
        <dbReference type="SAM" id="SignalP"/>
    </source>
</evidence>
<dbReference type="InterPro" id="IPR036514">
    <property type="entry name" value="SGNH_hydro_sf"/>
</dbReference>
<comment type="similarity">
    <text evidence="1">Belongs to the 'GDSL' lipolytic enzyme family.</text>
</comment>